<dbReference type="CDD" id="cd22992">
    <property type="entry name" value="MOC1"/>
    <property type="match status" value="1"/>
</dbReference>
<proteinExistence type="predicted"/>
<dbReference type="OrthoDB" id="573331at2"/>
<dbReference type="RefSeq" id="WP_150043311.1">
    <property type="nucleotide sequence ID" value="NZ_OW485608.1"/>
</dbReference>
<keyword evidence="2" id="KW-1185">Reference proteome</keyword>
<evidence type="ECO:0000313" key="2">
    <source>
        <dbReference type="Proteomes" id="UP000325255"/>
    </source>
</evidence>
<dbReference type="GO" id="GO:0008821">
    <property type="term" value="F:crossover junction DNA endonuclease activity"/>
    <property type="evidence" value="ECO:0007669"/>
    <property type="project" value="InterPro"/>
</dbReference>
<dbReference type="PANTHER" id="PTHR36015:SF6">
    <property type="entry name" value="HOLLIDAY JUNCTION RESOLVASE MOC1, CHLOROPLASTIC-RELATED"/>
    <property type="match status" value="1"/>
</dbReference>
<dbReference type="InterPro" id="IPR036397">
    <property type="entry name" value="RNaseH_sf"/>
</dbReference>
<name>A0A5M6IQB7_9PROT</name>
<sequence>MMVLGVDPGCEGALALLHPDGSLAQVLDMPVVSVRVGKTTRHRIAPAELADAIRSLRPDHVVLEHVTGRPTDVPTYAGELCRAAGIVEGIVAALGLPMTPVQPQAWRKAMGVSLPPGSKPAQRKEASRQRALQLWPGQSGIFSRKLDADRAEAALIARWGLLCAGLGAIARAA</sequence>
<accession>A0A5M6IQB7</accession>
<dbReference type="InterPro" id="IPR045290">
    <property type="entry name" value="MOC1-like"/>
</dbReference>
<reference evidence="1 2" key="1">
    <citation type="submission" date="2019-09" db="EMBL/GenBank/DDBJ databases">
        <title>Genome sequence of Rhodovastum atsumiense, a diverse member of the Acetobacteraceae family of non-sulfur purple photosynthetic bacteria.</title>
        <authorList>
            <person name="Meyer T."/>
            <person name="Kyndt J."/>
        </authorList>
    </citation>
    <scope>NUCLEOTIDE SEQUENCE [LARGE SCALE GENOMIC DNA]</scope>
    <source>
        <strain evidence="1 2">DSM 21279</strain>
    </source>
</reference>
<dbReference type="InterPro" id="IPR012337">
    <property type="entry name" value="RNaseH-like_sf"/>
</dbReference>
<comment type="caution">
    <text evidence="1">The sequence shown here is derived from an EMBL/GenBank/DDBJ whole genome shotgun (WGS) entry which is preliminary data.</text>
</comment>
<dbReference type="EMBL" id="VWPK01000046">
    <property type="protein sequence ID" value="KAA5609675.1"/>
    <property type="molecule type" value="Genomic_DNA"/>
</dbReference>
<dbReference type="Proteomes" id="UP000325255">
    <property type="component" value="Unassembled WGS sequence"/>
</dbReference>
<organism evidence="1 2">
    <name type="scientific">Rhodovastum atsumiense</name>
    <dbReference type="NCBI Taxonomy" id="504468"/>
    <lineage>
        <taxon>Bacteria</taxon>
        <taxon>Pseudomonadati</taxon>
        <taxon>Pseudomonadota</taxon>
        <taxon>Alphaproteobacteria</taxon>
        <taxon>Acetobacterales</taxon>
        <taxon>Acetobacteraceae</taxon>
        <taxon>Rhodovastum</taxon>
    </lineage>
</organism>
<evidence type="ECO:0000313" key="1">
    <source>
        <dbReference type="EMBL" id="KAA5609675.1"/>
    </source>
</evidence>
<protein>
    <submittedName>
        <fullName evidence="1">Uncharacterized protein</fullName>
    </submittedName>
</protein>
<dbReference type="SUPFAM" id="SSF53098">
    <property type="entry name" value="Ribonuclease H-like"/>
    <property type="match status" value="1"/>
</dbReference>
<gene>
    <name evidence="1" type="ORF">F1189_23225</name>
</gene>
<dbReference type="PANTHER" id="PTHR36015">
    <property type="entry name" value="HOLLIDAY JUNCTION RESOLVASE MOC1, CHLOROPLASTIC-RELATED"/>
    <property type="match status" value="1"/>
</dbReference>
<dbReference type="GO" id="GO:0003676">
    <property type="term" value="F:nucleic acid binding"/>
    <property type="evidence" value="ECO:0007669"/>
    <property type="project" value="InterPro"/>
</dbReference>
<dbReference type="Gene3D" id="3.30.420.10">
    <property type="entry name" value="Ribonuclease H-like superfamily/Ribonuclease H"/>
    <property type="match status" value="1"/>
</dbReference>
<dbReference type="AlphaFoldDB" id="A0A5M6IQB7"/>